<evidence type="ECO:0000313" key="2">
    <source>
        <dbReference type="EMBL" id="GJE54887.1"/>
    </source>
</evidence>
<reference evidence="2" key="1">
    <citation type="journal article" date="2021" name="Front. Microbiol.">
        <title>Comprehensive Comparative Genomics and Phenotyping of Methylobacterium Species.</title>
        <authorList>
            <person name="Alessa O."/>
            <person name="Ogura Y."/>
            <person name="Fujitani Y."/>
            <person name="Takami H."/>
            <person name="Hayashi T."/>
            <person name="Sahin N."/>
            <person name="Tani A."/>
        </authorList>
    </citation>
    <scope>NUCLEOTIDE SEQUENCE</scope>
    <source>
        <strain evidence="2">DSM 23674</strain>
    </source>
</reference>
<dbReference type="EMBL" id="BPRA01000006">
    <property type="protein sequence ID" value="GJE54887.1"/>
    <property type="molecule type" value="Genomic_DNA"/>
</dbReference>
<organism evidence="2 3">
    <name type="scientific">Methylobacterium thuringiense</name>
    <dbReference type="NCBI Taxonomy" id="1003091"/>
    <lineage>
        <taxon>Bacteria</taxon>
        <taxon>Pseudomonadati</taxon>
        <taxon>Pseudomonadota</taxon>
        <taxon>Alphaproteobacteria</taxon>
        <taxon>Hyphomicrobiales</taxon>
        <taxon>Methylobacteriaceae</taxon>
        <taxon>Methylobacterium</taxon>
    </lineage>
</organism>
<comment type="caution">
    <text evidence="2">The sequence shown here is derived from an EMBL/GenBank/DDBJ whole genome shotgun (WGS) entry which is preliminary data.</text>
</comment>
<feature type="region of interest" description="Disordered" evidence="1">
    <location>
        <begin position="208"/>
        <end position="262"/>
    </location>
</feature>
<protein>
    <submittedName>
        <fullName evidence="2">Uncharacterized protein</fullName>
    </submittedName>
</protein>
<name>A0ABQ4TK40_9HYPH</name>
<sequence length="262" mass="27512">MRIGFFSDDRSGAQAALLANTAFNRHRPGEPEVACGSGNVLGSIPALLDAARVDGRDLMVAFPLARIHDVVLRARMDLAVVTAGPSPVCQAIARRAVAFDARQSRPPVAPAWLLAGPDAATDATIRRLPGTPTPLTLRESVSLRAGCHCGRLHRLAFGLAAALRIAAEDPYADAVDPAEVAELLAPPGAWSASGIHASGLRDDLLDLATDLADGPPTSAPSRRMNSLGRRRTQARGTRSSVHRRPASSAAIHEPHCAYTAGR</sequence>
<accession>A0ABQ4TK40</accession>
<dbReference type="Proteomes" id="UP001055101">
    <property type="component" value="Unassembled WGS sequence"/>
</dbReference>
<reference evidence="2" key="2">
    <citation type="submission" date="2021-08" db="EMBL/GenBank/DDBJ databases">
        <authorList>
            <person name="Tani A."/>
            <person name="Ola A."/>
            <person name="Ogura Y."/>
            <person name="Katsura K."/>
            <person name="Hayashi T."/>
        </authorList>
    </citation>
    <scope>NUCLEOTIDE SEQUENCE</scope>
    <source>
        <strain evidence="2">DSM 23674</strain>
    </source>
</reference>
<gene>
    <name evidence="2" type="ORF">EKPJFOCH_1372</name>
</gene>
<keyword evidence="3" id="KW-1185">Reference proteome</keyword>
<proteinExistence type="predicted"/>
<evidence type="ECO:0000256" key="1">
    <source>
        <dbReference type="SAM" id="MobiDB-lite"/>
    </source>
</evidence>
<evidence type="ECO:0000313" key="3">
    <source>
        <dbReference type="Proteomes" id="UP001055101"/>
    </source>
</evidence>